<evidence type="ECO:0000313" key="2">
    <source>
        <dbReference type="Proteomes" id="UP001177260"/>
    </source>
</evidence>
<keyword evidence="2" id="KW-1185">Reference proteome</keyword>
<name>A0ACC3AS78_9EURO</name>
<dbReference type="Proteomes" id="UP001177260">
    <property type="component" value="Unassembled WGS sequence"/>
</dbReference>
<protein>
    <submittedName>
        <fullName evidence="1">Uncharacterized protein</fullName>
    </submittedName>
</protein>
<proteinExistence type="predicted"/>
<reference evidence="1 2" key="1">
    <citation type="journal article" date="2023" name="ACS Omega">
        <title>Identification of the Neoaspergillic Acid Biosynthesis Gene Cluster by Establishing an In Vitro CRISPR-Ribonucleoprotein Genetic System in Aspergillus melleus.</title>
        <authorList>
            <person name="Yuan B."/>
            <person name="Grau M.F."/>
            <person name="Murata R.M."/>
            <person name="Torok T."/>
            <person name="Venkateswaran K."/>
            <person name="Stajich J.E."/>
            <person name="Wang C.C.C."/>
        </authorList>
    </citation>
    <scope>NUCLEOTIDE SEQUENCE [LARGE SCALE GENOMIC DNA]</scope>
    <source>
        <strain evidence="1 2">IMV 1140</strain>
    </source>
</reference>
<accession>A0ACC3AS78</accession>
<evidence type="ECO:0000313" key="1">
    <source>
        <dbReference type="EMBL" id="KAK1140550.1"/>
    </source>
</evidence>
<organism evidence="1 2">
    <name type="scientific">Aspergillus melleus</name>
    <dbReference type="NCBI Taxonomy" id="138277"/>
    <lineage>
        <taxon>Eukaryota</taxon>
        <taxon>Fungi</taxon>
        <taxon>Dikarya</taxon>
        <taxon>Ascomycota</taxon>
        <taxon>Pezizomycotina</taxon>
        <taxon>Eurotiomycetes</taxon>
        <taxon>Eurotiomycetidae</taxon>
        <taxon>Eurotiales</taxon>
        <taxon>Aspergillaceae</taxon>
        <taxon>Aspergillus</taxon>
        <taxon>Aspergillus subgen. Circumdati</taxon>
    </lineage>
</organism>
<comment type="caution">
    <text evidence="1">The sequence shown here is derived from an EMBL/GenBank/DDBJ whole genome shotgun (WGS) entry which is preliminary data.</text>
</comment>
<dbReference type="EMBL" id="JAOPJF010000081">
    <property type="protein sequence ID" value="KAK1140550.1"/>
    <property type="molecule type" value="Genomic_DNA"/>
</dbReference>
<gene>
    <name evidence="1" type="ORF">N8T08_010296</name>
</gene>
<sequence length="341" mass="38250">MLSPQKSPSKGFSPRTSVPLRGLFADGVWRCDCSGRPPAVKLQTKNYGINHGKWFYKCQKPPSQQCRFFIWETDAKLREERAVLSNSRTEPIDPQTPSKPTGYGRSGLLTPQTERPFRTAPAMGPPEAQALPQSAKAKMMSEDSDESEWDDTFDELPGKLLGKPRQLFASAGSSRSTLGTESFESESSPRKAARTDSFTSPGKRRLSDTQNDIPQTPKSVWSQPESWRLPPPSAELCMTPTPSKYHNALSGDPRAESSDLALQVVKILESHNAVLPRRAQEEVTELLNKHDLRTKGVIRGREISWAQIKRKNEEIKQLQDRIEVLEKQRKLDQALLNELSS</sequence>